<organism evidence="2 3">
    <name type="scientific">Colletotrichum musicola</name>
    <dbReference type="NCBI Taxonomy" id="2175873"/>
    <lineage>
        <taxon>Eukaryota</taxon>
        <taxon>Fungi</taxon>
        <taxon>Dikarya</taxon>
        <taxon>Ascomycota</taxon>
        <taxon>Pezizomycotina</taxon>
        <taxon>Sordariomycetes</taxon>
        <taxon>Hypocreomycetidae</taxon>
        <taxon>Glomerellales</taxon>
        <taxon>Glomerellaceae</taxon>
        <taxon>Colletotrichum</taxon>
        <taxon>Colletotrichum orchidearum species complex</taxon>
    </lineage>
</organism>
<dbReference type="InterPro" id="IPR016193">
    <property type="entry name" value="Cytidine_deaminase-like"/>
</dbReference>
<feature type="domain" description="CMP/dCMP-type deaminase" evidence="1">
    <location>
        <begin position="1"/>
        <end position="132"/>
    </location>
</feature>
<comment type="caution">
    <text evidence="2">The sequence shown here is derived from an EMBL/GenBank/DDBJ whole genome shotgun (WGS) entry which is preliminary data.</text>
</comment>
<dbReference type="AlphaFoldDB" id="A0A8H6K5P0"/>
<dbReference type="EMBL" id="WIGM01000437">
    <property type="protein sequence ID" value="KAF6825232.1"/>
    <property type="molecule type" value="Genomic_DNA"/>
</dbReference>
<dbReference type="Pfam" id="PF00383">
    <property type="entry name" value="dCMP_cyt_deam_1"/>
    <property type="match status" value="1"/>
</dbReference>
<dbReference type="PANTHER" id="PTHR11079">
    <property type="entry name" value="CYTOSINE DEAMINASE FAMILY MEMBER"/>
    <property type="match status" value="1"/>
</dbReference>
<dbReference type="Gene3D" id="3.40.140.10">
    <property type="entry name" value="Cytidine Deaminase, domain 2"/>
    <property type="match status" value="1"/>
</dbReference>
<reference evidence="2" key="1">
    <citation type="journal article" date="2020" name="Phytopathology">
        <title>Genome Sequence Resources of Colletotrichum truncatum, C. plurivorum, C. musicola, and C. sojae: Four Species Pathogenic to Soybean (Glycine max).</title>
        <authorList>
            <person name="Rogerio F."/>
            <person name="Boufleur T.R."/>
            <person name="Ciampi-Guillardi M."/>
            <person name="Sukno S.A."/>
            <person name="Thon M.R."/>
            <person name="Massola Junior N.S."/>
            <person name="Baroncelli R."/>
        </authorList>
    </citation>
    <scope>NUCLEOTIDE SEQUENCE</scope>
    <source>
        <strain evidence="2">LFN0074</strain>
    </source>
</reference>
<dbReference type="CDD" id="cd01285">
    <property type="entry name" value="nucleoside_deaminase"/>
    <property type="match status" value="1"/>
</dbReference>
<dbReference type="PROSITE" id="PS51747">
    <property type="entry name" value="CYT_DCMP_DEAMINASES_2"/>
    <property type="match status" value="1"/>
</dbReference>
<dbReference type="Proteomes" id="UP000639643">
    <property type="component" value="Unassembled WGS sequence"/>
</dbReference>
<dbReference type="OrthoDB" id="408702at2759"/>
<dbReference type="InterPro" id="IPR002125">
    <property type="entry name" value="CMP_dCMP_dom"/>
</dbReference>
<dbReference type="GO" id="GO:0002100">
    <property type="term" value="P:tRNA wobble adenosine to inosine editing"/>
    <property type="evidence" value="ECO:0007669"/>
    <property type="project" value="TreeGrafter"/>
</dbReference>
<name>A0A8H6K5P0_9PEZI</name>
<gene>
    <name evidence="2" type="ORF">CMUS01_09904</name>
</gene>
<evidence type="ECO:0000259" key="1">
    <source>
        <dbReference type="PROSITE" id="PS51747"/>
    </source>
</evidence>
<evidence type="ECO:0000313" key="3">
    <source>
        <dbReference type="Proteomes" id="UP000639643"/>
    </source>
</evidence>
<evidence type="ECO:0000313" key="2">
    <source>
        <dbReference type="EMBL" id="KAF6825232.1"/>
    </source>
</evidence>
<protein>
    <submittedName>
        <fullName evidence="2">Cytidine and deoxycytidylate deaminase zinc-binding region</fullName>
    </submittedName>
</protein>
<accession>A0A8H6K5P0</accession>
<proteinExistence type="predicted"/>
<dbReference type="SUPFAM" id="SSF53927">
    <property type="entry name" value="Cytidine deaminase-like"/>
    <property type="match status" value="1"/>
</dbReference>
<dbReference type="PANTHER" id="PTHR11079:SF203">
    <property type="entry name" value="CMP_DCMP-TYPE DEAMINASE DOMAIN-CONTAINING PROTEIN"/>
    <property type="match status" value="1"/>
</dbReference>
<sequence>MRQANLALPSPCKFAAFGTVIVNHTAGGMGELVCRGANSNVDMGNPTLHGEIVGIDNCSAILTDPEGPYKLTPAAALAAFADLTLYTNGEPCPMCASAIRWAGFHECVFGTSIDTLTHLGWGQIQISAREVFRQSHGLSSATRLYGPVLANETDPFFSWQFDPGAPCPAGCARNGTTCAVV</sequence>
<dbReference type="GO" id="GO:0052717">
    <property type="term" value="F:tRNA-specific adenosine-34 deaminase activity"/>
    <property type="evidence" value="ECO:0007669"/>
    <property type="project" value="TreeGrafter"/>
</dbReference>
<keyword evidence="3" id="KW-1185">Reference proteome</keyword>